<name>A0AC11EPW0_SHEEP</name>
<organism evidence="1 2">
    <name type="scientific">Ovis aries</name>
    <name type="common">Sheep</name>
    <dbReference type="NCBI Taxonomy" id="9940"/>
    <lineage>
        <taxon>Eukaryota</taxon>
        <taxon>Metazoa</taxon>
        <taxon>Chordata</taxon>
        <taxon>Craniata</taxon>
        <taxon>Vertebrata</taxon>
        <taxon>Euteleostomi</taxon>
        <taxon>Mammalia</taxon>
        <taxon>Eutheria</taxon>
        <taxon>Laurasiatheria</taxon>
        <taxon>Artiodactyla</taxon>
        <taxon>Ruminantia</taxon>
        <taxon>Pecora</taxon>
        <taxon>Bovidae</taxon>
        <taxon>Caprinae</taxon>
        <taxon>Ovis</taxon>
    </lineage>
</organism>
<dbReference type="Proteomes" id="UP000809102">
    <property type="component" value="Chromosome 3"/>
</dbReference>
<gene>
    <name evidence="1" type="primary">NDOR1</name>
</gene>
<dbReference type="GeneTree" id="ENSGT00930000151050"/>
<dbReference type="Ensembl" id="ENSOART00020067998.1">
    <property type="protein sequence ID" value="ENSOARP00020061249.1"/>
    <property type="gene ID" value="ENSOARG00020022952.2"/>
</dbReference>
<reference evidence="1" key="3">
    <citation type="submission" date="2025-09" db="UniProtKB">
        <authorList>
            <consortium name="Ensembl"/>
        </authorList>
    </citation>
    <scope>IDENTIFICATION</scope>
</reference>
<sequence>MPSARLLVLFGSQTGTAQDVSERLGREARRRQLSCRVEALDSYPVVNLINEPVVIFVCATAGQGDPPDNMKSFWRFIFRRSLPSTALRQMDFAVLGLGDSSYAKFNFVAKKLHRRLLQLGGSALLPVCLGDDQHELGPDAAIDPWLQDLWEKVLGPHPVPLNLGLNPPGVPWPSKFTLQFLKDTPTSGPEELCVAGTDPQGPPSELQPFLAPMVSNQRVTGPSHFQDVRLIEFDISGSGMSFAAGDVVLIQPENTASHVQQFCQALGLDPEQHFTLQPREPGVTCPAQLPQPCSMRRLVSQYLDIASVPRRSFFELLACLSPHELEREKLREFSSAQGQEELCEYCTRPRRTALEVLCDFPHTAAAIPPDYLLDLLPLIRPRAFSIASSLRAHPSRLQILVAVVQYRTRLREPRRGLCSSWLASLDPVQGPVRVPLWVRSGGLTFPKTPGVPVIMVGPGTGVAPFRAAIQERVAQGETGNVLFFGCRRRDQDFYWEAEWEQLQARGCLTLVTAFSREQVCVQGRGGARAGAPRVQAQSAPAPPRRSSRRTCSTGSGHSGRWCGSCWTAGAPASTWRATPGTCRPTCATPCCPSSGRRAGSLPPMRLPTSPSCSGHGVSRLRRGPEGPSCCWPQPPCPTLSGGRCWLSPCLPAGRVVNSPAQAPAEGGGPGQHTPARSVPGKPQQ</sequence>
<proteinExistence type="predicted"/>
<keyword evidence="2" id="KW-1185">Reference proteome</keyword>
<evidence type="ECO:0000313" key="1">
    <source>
        <dbReference type="Ensembl" id="ENSOARP00020061249.1"/>
    </source>
</evidence>
<evidence type="ECO:0000313" key="2">
    <source>
        <dbReference type="Proteomes" id="UP000809102"/>
    </source>
</evidence>
<accession>A0AC11EPW0</accession>
<reference evidence="1" key="2">
    <citation type="submission" date="2025-08" db="UniProtKB">
        <authorList>
            <consortium name="Ensembl"/>
        </authorList>
    </citation>
    <scope>IDENTIFICATION</scope>
</reference>
<protein>
    <submittedName>
        <fullName evidence="1">NADPH dependent diflavin oxidoreductase 1</fullName>
    </submittedName>
</protein>
<reference evidence="1" key="1">
    <citation type="submission" date="2020-11" db="EMBL/GenBank/DDBJ databases">
        <authorList>
            <person name="Davenport K.M."/>
            <person name="Bickhart D.M."/>
            <person name="Smith T.P.L."/>
            <person name="Murdoch B.M."/>
            <person name="Rosen B.D."/>
        </authorList>
    </citation>
    <scope>NUCLEOTIDE SEQUENCE [LARGE SCALE GENOMIC DNA]</scope>
    <source>
        <strain evidence="1">OAR_USU_Benz2616</strain>
    </source>
</reference>